<evidence type="ECO:0000313" key="1">
    <source>
        <dbReference type="EMBL" id="VGO16988.1"/>
    </source>
</evidence>
<keyword evidence="2" id="KW-1185">Reference proteome</keyword>
<gene>
    <name evidence="1" type="ORF">PDESU_05582</name>
</gene>
<proteinExistence type="predicted"/>
<dbReference type="RefSeq" id="WP_136082493.1">
    <property type="nucleotide sequence ID" value="NZ_CAAHFG010000004.1"/>
</dbReference>
<dbReference type="AlphaFoldDB" id="A0A6C2UA67"/>
<reference evidence="1 2" key="1">
    <citation type="submission" date="2019-04" db="EMBL/GenBank/DDBJ databases">
        <authorList>
            <person name="Van Vliet M D."/>
        </authorList>
    </citation>
    <scope>NUCLEOTIDE SEQUENCE [LARGE SCALE GENOMIC DNA]</scope>
    <source>
        <strain evidence="1 2">F1</strain>
    </source>
</reference>
<name>A0A6C2UA67_PONDE</name>
<protein>
    <submittedName>
        <fullName evidence="1">Uncharacterized protein</fullName>
    </submittedName>
</protein>
<accession>A0A6C2UA67</accession>
<dbReference type="EMBL" id="CAAHFG010000004">
    <property type="protein sequence ID" value="VGO16988.1"/>
    <property type="molecule type" value="Genomic_DNA"/>
</dbReference>
<organism evidence="1 2">
    <name type="scientific">Pontiella desulfatans</name>
    <dbReference type="NCBI Taxonomy" id="2750659"/>
    <lineage>
        <taxon>Bacteria</taxon>
        <taxon>Pseudomonadati</taxon>
        <taxon>Kiritimatiellota</taxon>
        <taxon>Kiritimatiellia</taxon>
        <taxon>Kiritimatiellales</taxon>
        <taxon>Pontiellaceae</taxon>
        <taxon>Pontiella</taxon>
    </lineage>
</organism>
<sequence>MGFEKIESTRSSSKGYSARFKKTKTGGVLRISSAGVAEMAIKHVTYNKDDTVDMFYDSDTEMVAITKGGSLRVTSPSTKNKTLVINSKALADKIPHEVVEYSMDFSNSDFEVVLVPIKPKDVPIEIPFG</sequence>
<evidence type="ECO:0000313" key="2">
    <source>
        <dbReference type="Proteomes" id="UP000366872"/>
    </source>
</evidence>
<dbReference type="Proteomes" id="UP000366872">
    <property type="component" value="Unassembled WGS sequence"/>
</dbReference>